<dbReference type="EMBL" id="CACRXK020003221">
    <property type="protein sequence ID" value="CAB3997900.1"/>
    <property type="molecule type" value="Genomic_DNA"/>
</dbReference>
<evidence type="ECO:0000256" key="5">
    <source>
        <dbReference type="ARBA" id="ARBA00022673"/>
    </source>
</evidence>
<keyword evidence="9 14" id="KW-1133">Transmembrane helix</keyword>
<dbReference type="GO" id="GO:0005886">
    <property type="term" value="C:plasma membrane"/>
    <property type="evidence" value="ECO:0007669"/>
    <property type="project" value="UniProtKB-SubCell"/>
</dbReference>
<name>A0A7D9E0E1_PARCT</name>
<feature type="compositionally biased region" description="Acidic residues" evidence="13">
    <location>
        <begin position="937"/>
        <end position="948"/>
    </location>
</feature>
<feature type="compositionally biased region" description="Basic and acidic residues" evidence="13">
    <location>
        <begin position="789"/>
        <end position="802"/>
    </location>
</feature>
<dbReference type="InterPro" id="IPR024862">
    <property type="entry name" value="TRPV"/>
</dbReference>
<evidence type="ECO:0000256" key="6">
    <source>
        <dbReference type="ARBA" id="ARBA00022692"/>
    </source>
</evidence>
<dbReference type="PANTHER" id="PTHR10582:SF33">
    <property type="entry name" value="TRANSIENT RECEPTOR POTENTIAL CHANNEL PYREXIA"/>
    <property type="match status" value="1"/>
</dbReference>
<evidence type="ECO:0000256" key="14">
    <source>
        <dbReference type="SAM" id="Phobius"/>
    </source>
</evidence>
<evidence type="ECO:0000256" key="3">
    <source>
        <dbReference type="ARBA" id="ARBA00022475"/>
    </source>
</evidence>
<keyword evidence="10" id="KW-0406">Ion transport</keyword>
<dbReference type="Gene3D" id="1.10.287.70">
    <property type="match status" value="1"/>
</dbReference>
<gene>
    <name evidence="15" type="ORF">PACLA_8A025419</name>
</gene>
<evidence type="ECO:0000256" key="9">
    <source>
        <dbReference type="ARBA" id="ARBA00022989"/>
    </source>
</evidence>
<protein>
    <submittedName>
        <fullName evidence="15">Transient receptor potential cation channel subfamily A member 1-like</fullName>
    </submittedName>
</protein>
<dbReference type="PANTHER" id="PTHR10582">
    <property type="entry name" value="TRANSIENT RECEPTOR POTENTIAL ION CHANNEL PROTEIN"/>
    <property type="match status" value="1"/>
</dbReference>
<keyword evidence="8" id="KW-0106">Calcium</keyword>
<feature type="compositionally biased region" description="Basic residues" evidence="13">
    <location>
        <begin position="871"/>
        <end position="880"/>
    </location>
</feature>
<feature type="compositionally biased region" description="Polar residues" evidence="13">
    <location>
        <begin position="906"/>
        <end position="916"/>
    </location>
</feature>
<dbReference type="SMART" id="SM00248">
    <property type="entry name" value="ANK"/>
    <property type="match status" value="5"/>
</dbReference>
<dbReference type="InterPro" id="IPR005821">
    <property type="entry name" value="Ion_trans_dom"/>
</dbReference>
<organism evidence="15 16">
    <name type="scientific">Paramuricea clavata</name>
    <name type="common">Red gorgonian</name>
    <name type="synonym">Violescent sea-whip</name>
    <dbReference type="NCBI Taxonomy" id="317549"/>
    <lineage>
        <taxon>Eukaryota</taxon>
        <taxon>Metazoa</taxon>
        <taxon>Cnidaria</taxon>
        <taxon>Anthozoa</taxon>
        <taxon>Octocorallia</taxon>
        <taxon>Malacalcyonacea</taxon>
        <taxon>Plexauridae</taxon>
        <taxon>Paramuricea</taxon>
    </lineage>
</organism>
<dbReference type="GO" id="GO:0005262">
    <property type="term" value="F:calcium channel activity"/>
    <property type="evidence" value="ECO:0007669"/>
    <property type="project" value="UniProtKB-KW"/>
</dbReference>
<feature type="region of interest" description="Disordered" evidence="13">
    <location>
        <begin position="300"/>
        <end position="329"/>
    </location>
</feature>
<evidence type="ECO:0000256" key="7">
    <source>
        <dbReference type="ARBA" id="ARBA00022737"/>
    </source>
</evidence>
<keyword evidence="4" id="KW-0109">Calcium transport</keyword>
<keyword evidence="12" id="KW-0407">Ion channel</keyword>
<keyword evidence="7" id="KW-0677">Repeat</keyword>
<accession>A0A7D9E0E1</accession>
<dbReference type="SUPFAM" id="SSF48403">
    <property type="entry name" value="Ankyrin repeat"/>
    <property type="match status" value="1"/>
</dbReference>
<dbReference type="Pfam" id="PF00520">
    <property type="entry name" value="Ion_trans"/>
    <property type="match status" value="1"/>
</dbReference>
<sequence length="948" mass="108278">MDEHKETKSERHANRSGTTKLKCYEEMLVKSMLGTSRHNEPLQAVIENQLNPTALEETNNSILERNRALLQYVATIANSNSSSDKFNYEFVESLVNGGADINIADQYGQSIFHEVARSWDSDVAQFLLDIGCDINKQDSYGRSPLHVAAAVDYLEMTEFLLLNNANIDARTINENQAPIHFAAKNGATKSLRVLLGFHADINSLDSKQRTPLQMAAEYTRGKAAEVLLDEGAASCLLDSSGNTALTVLIDRLPNLALEALNQLHTTDVITMKEFYYLQFLEQSLPQEEVTTPVIGMPAQVETPATGKTPANGKTTVKGTKNGKVKAPTRAKPVRSPLEMAVITRKFEVVTHPVMQRLIYNKWMQYGRLSTVIDLLFHVVYGILWTTTCMFTPGTGKALYEPFEARIWLKIMGLVLAVMTFYDIVGQINATMKARKSQKNWVDWRIAQLQDEIQYCHPRWPQEEKYIRLEIKRVKSLPLLNSFGAWFYLDWVVLILIILTTATSVVYFYFDNSTTRYVYTRTISIVNLLVWLRLLKCVRPFNGIGTLVIVLGETIIDFINWAFLYLLLLIPFTAAFWINFGDISIHPVEGYHEGNELLYTVFRIAVGDNFNLDGIVAADPVMARILVALYVTAVSIVTLNLLIALLTDTFSRVYSNAVANTIMQRAIKVVDAKSLLTKNRWLKYEEYMRINCSPEVINIEVKERSSTSDQQIAQHEVQSQLLYLNELLLDRFGKVYGKNKTSDFDALFQDIKQLLIMQEELLNDLLKIQELITMYSGNKVKFTSNKSKNRNNESKESADEEGKKRKRRSKRTAELEKEEPKGILSTIQEKAVSLFHKITGESEEVKSLSSKRERRGGKRRPQSENSEDERRERRKRRRRRVKNQDDDESTSLVRRRRDRRDPDRSEGGSSWNQNTSELAVVHYEPRRRKGQRNSNDAIADEESDREVIS</sequence>
<keyword evidence="16" id="KW-1185">Reference proteome</keyword>
<dbReference type="Proteomes" id="UP001152795">
    <property type="component" value="Unassembled WGS sequence"/>
</dbReference>
<feature type="transmembrane region" description="Helical" evidence="14">
    <location>
        <begin position="546"/>
        <end position="577"/>
    </location>
</feature>
<dbReference type="InterPro" id="IPR036770">
    <property type="entry name" value="Ankyrin_rpt-contain_sf"/>
</dbReference>
<keyword evidence="3" id="KW-1003">Cell membrane</keyword>
<dbReference type="Gene3D" id="1.25.40.20">
    <property type="entry name" value="Ankyrin repeat-containing domain"/>
    <property type="match status" value="2"/>
</dbReference>
<dbReference type="GO" id="GO:0098703">
    <property type="term" value="P:calcium ion import across plasma membrane"/>
    <property type="evidence" value="ECO:0007669"/>
    <property type="project" value="TreeGrafter"/>
</dbReference>
<keyword evidence="11 14" id="KW-0472">Membrane</keyword>
<feature type="region of interest" description="Disordered" evidence="13">
    <location>
        <begin position="841"/>
        <end position="948"/>
    </location>
</feature>
<evidence type="ECO:0000256" key="1">
    <source>
        <dbReference type="ARBA" id="ARBA00004651"/>
    </source>
</evidence>
<comment type="subcellular location">
    <subcellularLocation>
        <location evidence="1">Cell membrane</location>
        <topology evidence="1">Multi-pass membrane protein</topology>
    </subcellularLocation>
</comment>
<dbReference type="PROSITE" id="PS50297">
    <property type="entry name" value="ANK_REP_REGION"/>
    <property type="match status" value="3"/>
</dbReference>
<evidence type="ECO:0000256" key="8">
    <source>
        <dbReference type="ARBA" id="ARBA00022837"/>
    </source>
</evidence>
<comment type="caution">
    <text evidence="15">The sequence shown here is derived from an EMBL/GenBank/DDBJ whole genome shotgun (WGS) entry which is preliminary data.</text>
</comment>
<feature type="transmembrane region" description="Helical" evidence="14">
    <location>
        <begin position="620"/>
        <end position="645"/>
    </location>
</feature>
<feature type="compositionally biased region" description="Basic and acidic residues" evidence="13">
    <location>
        <begin position="810"/>
        <end position="820"/>
    </location>
</feature>
<evidence type="ECO:0000313" key="15">
    <source>
        <dbReference type="EMBL" id="CAB3997900.1"/>
    </source>
</evidence>
<dbReference type="AlphaFoldDB" id="A0A7D9E0E1"/>
<evidence type="ECO:0000313" key="16">
    <source>
        <dbReference type="Proteomes" id="UP001152795"/>
    </source>
</evidence>
<dbReference type="InterPro" id="IPR002110">
    <property type="entry name" value="Ankyrin_rpt"/>
</dbReference>
<reference evidence="15" key="1">
    <citation type="submission" date="2020-04" db="EMBL/GenBank/DDBJ databases">
        <authorList>
            <person name="Alioto T."/>
            <person name="Alioto T."/>
            <person name="Gomez Garrido J."/>
        </authorList>
    </citation>
    <scope>NUCLEOTIDE SEQUENCE</scope>
    <source>
        <strain evidence="15">A484AB</strain>
    </source>
</reference>
<feature type="transmembrane region" description="Helical" evidence="14">
    <location>
        <begin position="484"/>
        <end position="509"/>
    </location>
</feature>
<feature type="compositionally biased region" description="Basic residues" evidence="13">
    <location>
        <begin position="320"/>
        <end position="329"/>
    </location>
</feature>
<dbReference type="PROSITE" id="PS50088">
    <property type="entry name" value="ANK_REPEAT"/>
    <property type="match status" value="3"/>
</dbReference>
<keyword evidence="2" id="KW-0813">Transport</keyword>
<evidence type="ECO:0000256" key="2">
    <source>
        <dbReference type="ARBA" id="ARBA00022448"/>
    </source>
</evidence>
<evidence type="ECO:0000256" key="4">
    <source>
        <dbReference type="ARBA" id="ARBA00022568"/>
    </source>
</evidence>
<evidence type="ECO:0000256" key="10">
    <source>
        <dbReference type="ARBA" id="ARBA00023065"/>
    </source>
</evidence>
<feature type="transmembrane region" description="Helical" evidence="14">
    <location>
        <begin position="365"/>
        <end position="386"/>
    </location>
</feature>
<feature type="transmembrane region" description="Helical" evidence="14">
    <location>
        <begin position="406"/>
        <end position="424"/>
    </location>
</feature>
<keyword evidence="6 14" id="KW-0812">Transmembrane</keyword>
<evidence type="ECO:0000256" key="11">
    <source>
        <dbReference type="ARBA" id="ARBA00023136"/>
    </source>
</evidence>
<evidence type="ECO:0000256" key="13">
    <source>
        <dbReference type="SAM" id="MobiDB-lite"/>
    </source>
</evidence>
<feature type="region of interest" description="Disordered" evidence="13">
    <location>
        <begin position="781"/>
        <end position="821"/>
    </location>
</feature>
<dbReference type="Pfam" id="PF12796">
    <property type="entry name" value="Ank_2"/>
    <property type="match status" value="2"/>
</dbReference>
<proteinExistence type="predicted"/>
<keyword evidence="5" id="KW-0107">Calcium channel</keyword>
<evidence type="ECO:0000256" key="12">
    <source>
        <dbReference type="ARBA" id="ARBA00023303"/>
    </source>
</evidence>
<keyword evidence="15" id="KW-0675">Receptor</keyword>
<dbReference type="OrthoDB" id="533508at2759"/>